<dbReference type="SUPFAM" id="SSF51161">
    <property type="entry name" value="Trimeric LpxA-like enzymes"/>
    <property type="match status" value="1"/>
</dbReference>
<comment type="similarity">
    <text evidence="1">Belongs to the transferase hexapeptide repeat family.</text>
</comment>
<dbReference type="InterPro" id="IPR001451">
    <property type="entry name" value="Hexapep"/>
</dbReference>
<dbReference type="RefSeq" id="WP_186881613.1">
    <property type="nucleotide sequence ID" value="NZ_JACOGG010000011.1"/>
</dbReference>
<proteinExistence type="inferred from homology"/>
<protein>
    <submittedName>
        <fullName evidence="7">NeuD/PglB/VioB family sugar acetyltransferase</fullName>
    </submittedName>
</protein>
<dbReference type="InterPro" id="IPR018357">
    <property type="entry name" value="Hexapep_transf_CS"/>
</dbReference>
<gene>
    <name evidence="7" type="ORF">H8K47_11825</name>
</gene>
<evidence type="ECO:0000313" key="7">
    <source>
        <dbReference type="EMBL" id="MBC3936053.1"/>
    </source>
</evidence>
<evidence type="ECO:0000256" key="5">
    <source>
        <dbReference type="PIRSR" id="PIRSR620019-1"/>
    </source>
</evidence>
<dbReference type="CDD" id="cd03360">
    <property type="entry name" value="LbH_AT_putative"/>
    <property type="match status" value="1"/>
</dbReference>
<dbReference type="Gene3D" id="3.40.50.20">
    <property type="match status" value="1"/>
</dbReference>
<evidence type="ECO:0000256" key="1">
    <source>
        <dbReference type="ARBA" id="ARBA00007274"/>
    </source>
</evidence>
<accession>A0A923I1H2</accession>
<dbReference type="EMBL" id="JACOGG010000011">
    <property type="protein sequence ID" value="MBC3936053.1"/>
    <property type="molecule type" value="Genomic_DNA"/>
</dbReference>
<evidence type="ECO:0000313" key="8">
    <source>
        <dbReference type="Proteomes" id="UP000612361"/>
    </source>
</evidence>
<keyword evidence="2" id="KW-0808">Transferase</keyword>
<comment type="caution">
    <text evidence="7">The sequence shown here is derived from an EMBL/GenBank/DDBJ whole genome shotgun (WGS) entry which is preliminary data.</text>
</comment>
<sequence length="214" mass="22103">MTLPTQLILAGAGGMGQELLALLAPDIASGRVVIRGIIDDTIAPTACFSADFPYSVLGGIAGFQPEAEDRVLLAIGEPQARMTVAHALKKQGACFYTYIHANVVVAPNASIGEGVVIYPFCLISANTRLADFVVINTHSGAGHDVEIGESSVICAHVDLTGHVKIGSAVLVGSHASVLPSVVVGDGARIGAGAIVVRRVREHTTVYAQPARTLT</sequence>
<dbReference type="PROSITE" id="PS00101">
    <property type="entry name" value="HEXAPEP_TRANSFERASES"/>
    <property type="match status" value="1"/>
</dbReference>
<dbReference type="Proteomes" id="UP000612361">
    <property type="component" value="Unassembled WGS sequence"/>
</dbReference>
<dbReference type="NCBIfam" id="TIGR03570">
    <property type="entry name" value="NeuD_NnaD"/>
    <property type="match status" value="1"/>
</dbReference>
<dbReference type="Pfam" id="PF00132">
    <property type="entry name" value="Hexapep"/>
    <property type="match status" value="2"/>
</dbReference>
<dbReference type="Gene3D" id="2.160.10.10">
    <property type="entry name" value="Hexapeptide repeat proteins"/>
    <property type="match status" value="1"/>
</dbReference>
<dbReference type="PANTHER" id="PTHR43300:SF7">
    <property type="entry name" value="UDP-N-ACETYLBACILLOSAMINE N-ACETYLTRANSFERASE"/>
    <property type="match status" value="1"/>
</dbReference>
<dbReference type="InterPro" id="IPR011004">
    <property type="entry name" value="Trimer_LpxA-like_sf"/>
</dbReference>
<name>A0A923I1H2_9BURK</name>
<keyword evidence="4" id="KW-0012">Acyltransferase</keyword>
<dbReference type="InterPro" id="IPR050179">
    <property type="entry name" value="Trans_hexapeptide_repeat"/>
</dbReference>
<evidence type="ECO:0000256" key="3">
    <source>
        <dbReference type="ARBA" id="ARBA00022737"/>
    </source>
</evidence>
<evidence type="ECO:0000256" key="2">
    <source>
        <dbReference type="ARBA" id="ARBA00022679"/>
    </source>
</evidence>
<organism evidence="7 8">
    <name type="scientific">Undibacterium rugosum</name>
    <dbReference type="NCBI Taxonomy" id="2762291"/>
    <lineage>
        <taxon>Bacteria</taxon>
        <taxon>Pseudomonadati</taxon>
        <taxon>Pseudomonadota</taxon>
        <taxon>Betaproteobacteria</taxon>
        <taxon>Burkholderiales</taxon>
        <taxon>Oxalobacteraceae</taxon>
        <taxon>Undibacterium</taxon>
    </lineage>
</organism>
<dbReference type="InterPro" id="IPR020019">
    <property type="entry name" value="AcTrfase_PglD-like"/>
</dbReference>
<dbReference type="GO" id="GO:0016746">
    <property type="term" value="F:acyltransferase activity"/>
    <property type="evidence" value="ECO:0007669"/>
    <property type="project" value="UniProtKB-KW"/>
</dbReference>
<evidence type="ECO:0000256" key="6">
    <source>
        <dbReference type="PIRSR" id="PIRSR620019-2"/>
    </source>
</evidence>
<reference evidence="7" key="1">
    <citation type="submission" date="2020-08" db="EMBL/GenBank/DDBJ databases">
        <title>Novel species isolated from subtropical streams in China.</title>
        <authorList>
            <person name="Lu H."/>
        </authorList>
    </citation>
    <scope>NUCLEOTIDE SEQUENCE</scope>
    <source>
        <strain evidence="7">CY7W</strain>
    </source>
</reference>
<feature type="active site" description="Proton acceptor" evidence="5">
    <location>
        <position position="143"/>
    </location>
</feature>
<feature type="site" description="Increases basicity of active site His" evidence="5">
    <location>
        <position position="144"/>
    </location>
</feature>
<dbReference type="PANTHER" id="PTHR43300">
    <property type="entry name" value="ACETYLTRANSFERASE"/>
    <property type="match status" value="1"/>
</dbReference>
<keyword evidence="8" id="KW-1185">Reference proteome</keyword>
<feature type="binding site" evidence="6">
    <location>
        <position position="76"/>
    </location>
    <ligand>
        <name>substrate</name>
    </ligand>
</feature>
<dbReference type="AlphaFoldDB" id="A0A923I1H2"/>
<keyword evidence="3" id="KW-0677">Repeat</keyword>
<evidence type="ECO:0000256" key="4">
    <source>
        <dbReference type="ARBA" id="ARBA00023315"/>
    </source>
</evidence>